<dbReference type="Proteomes" id="UP000688137">
    <property type="component" value="Unassembled WGS sequence"/>
</dbReference>
<dbReference type="EMBL" id="CAJJDM010000091">
    <property type="protein sequence ID" value="CAD8091453.1"/>
    <property type="molecule type" value="Genomic_DNA"/>
</dbReference>
<dbReference type="AlphaFoldDB" id="A0A8S1NPD7"/>
<evidence type="ECO:0000313" key="2">
    <source>
        <dbReference type="Proteomes" id="UP000688137"/>
    </source>
</evidence>
<proteinExistence type="predicted"/>
<keyword evidence="2" id="KW-1185">Reference proteome</keyword>
<name>A0A8S1NPD7_PARPR</name>
<accession>A0A8S1NPD7</accession>
<sequence>MEDILEVENNNKITQEVYLKAIKELKGMYLNKLKKIKKAQQIRQISQRELSEYTKKIFNQYELLLEQQKKCQQRELSDVNDQEILSVVKTKKDNYLIITEKGIHYQCKCHKMKFKTYQELGGHQRTLK</sequence>
<evidence type="ECO:0000313" key="1">
    <source>
        <dbReference type="EMBL" id="CAD8091453.1"/>
    </source>
</evidence>
<reference evidence="1" key="1">
    <citation type="submission" date="2021-01" db="EMBL/GenBank/DDBJ databases">
        <authorList>
            <consortium name="Genoscope - CEA"/>
            <person name="William W."/>
        </authorList>
    </citation>
    <scope>NUCLEOTIDE SEQUENCE</scope>
</reference>
<comment type="caution">
    <text evidence="1">The sequence shown here is derived from an EMBL/GenBank/DDBJ whole genome shotgun (WGS) entry which is preliminary data.</text>
</comment>
<organism evidence="1 2">
    <name type="scientific">Paramecium primaurelia</name>
    <dbReference type="NCBI Taxonomy" id="5886"/>
    <lineage>
        <taxon>Eukaryota</taxon>
        <taxon>Sar</taxon>
        <taxon>Alveolata</taxon>
        <taxon>Ciliophora</taxon>
        <taxon>Intramacronucleata</taxon>
        <taxon>Oligohymenophorea</taxon>
        <taxon>Peniculida</taxon>
        <taxon>Parameciidae</taxon>
        <taxon>Paramecium</taxon>
    </lineage>
</organism>
<gene>
    <name evidence="1" type="ORF">PPRIM_AZ9-3.1.T0880075</name>
</gene>
<protein>
    <submittedName>
        <fullName evidence="1">Uncharacterized protein</fullName>
    </submittedName>
</protein>